<evidence type="ECO:0000313" key="3">
    <source>
        <dbReference type="EMBL" id="GES89860.1"/>
    </source>
</evidence>
<protein>
    <recommendedName>
        <fullName evidence="1">Arrestin C-terminal-like domain-containing protein</fullName>
    </recommendedName>
</protein>
<dbReference type="InterPro" id="IPR014752">
    <property type="entry name" value="Arrestin-like_C"/>
</dbReference>
<dbReference type="InterPro" id="IPR014756">
    <property type="entry name" value="Ig_E-set"/>
</dbReference>
<dbReference type="PANTHER" id="PTHR11188:SF17">
    <property type="entry name" value="FI21816P1"/>
    <property type="match status" value="1"/>
</dbReference>
<accession>A0A2Z6QPZ4</accession>
<reference evidence="2 4" key="1">
    <citation type="submission" date="2017-11" db="EMBL/GenBank/DDBJ databases">
        <title>The genome of Rhizophagus clarus HR1 reveals common genetic basis of auxotrophy among arbuscular mycorrhizal fungi.</title>
        <authorList>
            <person name="Kobayashi Y."/>
        </authorList>
    </citation>
    <scope>NUCLEOTIDE SEQUENCE [LARGE SCALE GENOMIC DNA]</scope>
    <source>
        <strain evidence="2 4">HR1</strain>
    </source>
</reference>
<dbReference type="EMBL" id="BLAL01000191">
    <property type="protein sequence ID" value="GES89860.1"/>
    <property type="molecule type" value="Genomic_DNA"/>
</dbReference>
<gene>
    <name evidence="3" type="ORF">RCL2_001673600</name>
    <name evidence="2" type="ORF">RclHR1_01780019</name>
</gene>
<dbReference type="Pfam" id="PF02752">
    <property type="entry name" value="Arrestin_C"/>
    <property type="match status" value="1"/>
</dbReference>
<dbReference type="EMBL" id="BEXD01000868">
    <property type="protein sequence ID" value="GBB90752.1"/>
    <property type="molecule type" value="Genomic_DNA"/>
</dbReference>
<reference evidence="3" key="2">
    <citation type="submission" date="2019-10" db="EMBL/GenBank/DDBJ databases">
        <title>Conservation and host-specific expression of non-tandemly repeated heterogenous ribosome RNA gene in arbuscular mycorrhizal fungi.</title>
        <authorList>
            <person name="Maeda T."/>
            <person name="Kobayashi Y."/>
            <person name="Nakagawa T."/>
            <person name="Ezawa T."/>
            <person name="Yamaguchi K."/>
            <person name="Bino T."/>
            <person name="Nishimoto Y."/>
            <person name="Shigenobu S."/>
            <person name="Kawaguchi M."/>
        </authorList>
    </citation>
    <scope>NUCLEOTIDE SEQUENCE</scope>
    <source>
        <strain evidence="3">HR1</strain>
    </source>
</reference>
<name>A0A2Z6QPZ4_9GLOM</name>
<organism evidence="2 4">
    <name type="scientific">Rhizophagus clarus</name>
    <dbReference type="NCBI Taxonomy" id="94130"/>
    <lineage>
        <taxon>Eukaryota</taxon>
        <taxon>Fungi</taxon>
        <taxon>Fungi incertae sedis</taxon>
        <taxon>Mucoromycota</taxon>
        <taxon>Glomeromycotina</taxon>
        <taxon>Glomeromycetes</taxon>
        <taxon>Glomerales</taxon>
        <taxon>Glomeraceae</taxon>
        <taxon>Rhizophagus</taxon>
    </lineage>
</organism>
<evidence type="ECO:0000313" key="2">
    <source>
        <dbReference type="EMBL" id="GBB90752.1"/>
    </source>
</evidence>
<comment type="caution">
    <text evidence="2">The sequence shown here is derived from an EMBL/GenBank/DDBJ whole genome shotgun (WGS) entry which is preliminary data.</text>
</comment>
<dbReference type="GO" id="GO:0015031">
    <property type="term" value="P:protein transport"/>
    <property type="evidence" value="ECO:0007669"/>
    <property type="project" value="TreeGrafter"/>
</dbReference>
<evidence type="ECO:0000313" key="4">
    <source>
        <dbReference type="Proteomes" id="UP000247702"/>
    </source>
</evidence>
<feature type="domain" description="Arrestin C-terminal-like" evidence="1">
    <location>
        <begin position="194"/>
        <end position="325"/>
    </location>
</feature>
<dbReference type="Proteomes" id="UP000247702">
    <property type="component" value="Unassembled WGS sequence"/>
</dbReference>
<dbReference type="InterPro" id="IPR011022">
    <property type="entry name" value="Arrestin_C-like"/>
</dbReference>
<dbReference type="AlphaFoldDB" id="A0A2Z6QPZ4"/>
<dbReference type="SUPFAM" id="SSF81296">
    <property type="entry name" value="E set domains"/>
    <property type="match status" value="1"/>
</dbReference>
<dbReference type="Proteomes" id="UP000615446">
    <property type="component" value="Unassembled WGS sequence"/>
</dbReference>
<dbReference type="PANTHER" id="PTHR11188">
    <property type="entry name" value="ARRESTIN DOMAIN CONTAINING PROTEIN"/>
    <property type="match status" value="1"/>
</dbReference>
<proteinExistence type="predicted"/>
<dbReference type="OrthoDB" id="2326357at2759"/>
<sequence>MTSNDLDKVSLSFSPRQNSFQQGLLGLESSKVAGILKINYPSTKPLVAKKIELVFSGKEEITWTEYQPSGRGYTTSVVQSEQQEFTRYPIVIWEAERNEGDKGKENYEVINNLELPFSFKLENNLPPSTTINYDDGSARIYYRVVVVIHRKSNILKLQGKKKVTKFNIPITKYGKIPYKSEMILWNLEKDKHGVGYDVRVEREIFTKGESISVPIKIMIRNSRVKIKKVSVGLKQHTELQYAGSLVRPKESVDISLEEADSDRVKLSADSENEYYVEMSINIPNNDTVRWSTCQSLLVIWHQIEVKISLDSTNDILLEKEVKIVNFPKK</sequence>
<dbReference type="GO" id="GO:0005737">
    <property type="term" value="C:cytoplasm"/>
    <property type="evidence" value="ECO:0007669"/>
    <property type="project" value="TreeGrafter"/>
</dbReference>
<keyword evidence="4" id="KW-1185">Reference proteome</keyword>
<evidence type="ECO:0000259" key="1">
    <source>
        <dbReference type="Pfam" id="PF02752"/>
    </source>
</evidence>
<dbReference type="InterPro" id="IPR050357">
    <property type="entry name" value="Arrestin_domain-protein"/>
</dbReference>
<dbReference type="Gene3D" id="2.60.40.640">
    <property type="match status" value="2"/>
</dbReference>